<keyword evidence="7 9" id="KW-0503">Monooxygenase</keyword>
<dbReference type="InterPro" id="IPR001128">
    <property type="entry name" value="Cyt_P450"/>
</dbReference>
<dbReference type="InterPro" id="IPR036396">
    <property type="entry name" value="Cyt_P450_sf"/>
</dbReference>
<dbReference type="AlphaFoldDB" id="A0A2P5I9Z0"/>
<protein>
    <submittedName>
        <fullName evidence="9">Cytochrome P40 monooxygenase</fullName>
    </submittedName>
</protein>
<keyword evidence="5 6" id="KW-0408">Iron</keyword>
<keyword evidence="10" id="KW-1185">Reference proteome</keyword>
<comment type="cofactor">
    <cofactor evidence="1 6">
        <name>heme</name>
        <dbReference type="ChEBI" id="CHEBI:30413"/>
    </cofactor>
</comment>
<dbReference type="PRINTS" id="PR00385">
    <property type="entry name" value="P450"/>
</dbReference>
<accession>A0A2P5I9Z0</accession>
<keyword evidence="8" id="KW-0812">Transmembrane</keyword>
<evidence type="ECO:0000256" key="7">
    <source>
        <dbReference type="RuleBase" id="RU000461"/>
    </source>
</evidence>
<dbReference type="InterPro" id="IPR017972">
    <property type="entry name" value="Cyt_P450_CS"/>
</dbReference>
<organism evidence="9 10">
    <name type="scientific">Diaporthe helianthi</name>
    <dbReference type="NCBI Taxonomy" id="158607"/>
    <lineage>
        <taxon>Eukaryota</taxon>
        <taxon>Fungi</taxon>
        <taxon>Dikarya</taxon>
        <taxon>Ascomycota</taxon>
        <taxon>Pezizomycotina</taxon>
        <taxon>Sordariomycetes</taxon>
        <taxon>Sordariomycetidae</taxon>
        <taxon>Diaporthales</taxon>
        <taxon>Diaporthaceae</taxon>
        <taxon>Diaporthe</taxon>
    </lineage>
</organism>
<gene>
    <name evidence="9" type="ORF">DHEL01_v202286</name>
</gene>
<dbReference type="FunCoup" id="A0A2P5I9Z0">
    <property type="interactions" value="1458"/>
</dbReference>
<evidence type="ECO:0000256" key="5">
    <source>
        <dbReference type="ARBA" id="ARBA00023004"/>
    </source>
</evidence>
<dbReference type="GO" id="GO:0016705">
    <property type="term" value="F:oxidoreductase activity, acting on paired donors, with incorporation or reduction of molecular oxygen"/>
    <property type="evidence" value="ECO:0007669"/>
    <property type="project" value="InterPro"/>
</dbReference>
<dbReference type="Gene3D" id="1.10.630.10">
    <property type="entry name" value="Cytochrome P450"/>
    <property type="match status" value="1"/>
</dbReference>
<feature type="transmembrane region" description="Helical" evidence="8">
    <location>
        <begin position="73"/>
        <end position="93"/>
    </location>
</feature>
<dbReference type="EMBL" id="MAVT02000122">
    <property type="protein sequence ID" value="POS79313.1"/>
    <property type="molecule type" value="Genomic_DNA"/>
</dbReference>
<evidence type="ECO:0000256" key="8">
    <source>
        <dbReference type="SAM" id="Phobius"/>
    </source>
</evidence>
<dbReference type="PANTHER" id="PTHR24305:SF210">
    <property type="entry name" value="CYTOCHROME P450 MONOOXYGENASE ASQL-RELATED"/>
    <property type="match status" value="1"/>
</dbReference>
<dbReference type="InParanoid" id="A0A2P5I9Z0"/>
<dbReference type="PROSITE" id="PS00086">
    <property type="entry name" value="CYTOCHROME_P450"/>
    <property type="match status" value="1"/>
</dbReference>
<dbReference type="GO" id="GO:0005506">
    <property type="term" value="F:iron ion binding"/>
    <property type="evidence" value="ECO:0007669"/>
    <property type="project" value="InterPro"/>
</dbReference>
<dbReference type="Pfam" id="PF00067">
    <property type="entry name" value="p450"/>
    <property type="match status" value="1"/>
</dbReference>
<evidence type="ECO:0000256" key="2">
    <source>
        <dbReference type="ARBA" id="ARBA00010617"/>
    </source>
</evidence>
<dbReference type="GO" id="GO:0020037">
    <property type="term" value="F:heme binding"/>
    <property type="evidence" value="ECO:0007669"/>
    <property type="project" value="InterPro"/>
</dbReference>
<dbReference type="PRINTS" id="PR00463">
    <property type="entry name" value="EP450I"/>
</dbReference>
<keyword evidence="3 6" id="KW-0349">Heme</keyword>
<keyword evidence="8" id="KW-1133">Transmembrane helix</keyword>
<dbReference type="InterPro" id="IPR050121">
    <property type="entry name" value="Cytochrome_P450_monoxygenase"/>
</dbReference>
<sequence>MGIFADLWDTPLALNLAILTILQAFVFDTIGELALGEAFGALDSGKPHPWIGTIHGAIYFMSIVQIAPRFPLLWFALPFVVPWSSIGHFIGFFKYQTAMTRKRLGRPSEEEKKDLFSFLLREKPDNFLQVATEEWLGNQAGVLIAAGFDTTAVTATAASYYIARSPKTLERLQEELFERFSGASEMNCTTIQQLPYLAACIEETMRIMPPITFGLPRESPGAIVDGHFVPKGTVVSTSGWSITRRPDHFFEPEKFHPERWLPAGHKYFDKLFCNDLKEASQPFSMGPRICLGINLAYTELKLLLARLAWEYKWEFVNKEGCDWDKQRRFQALWILPQVKIRYKRIR</sequence>
<name>A0A2P5I9Z0_DIAHE</name>
<dbReference type="OrthoDB" id="1470350at2759"/>
<dbReference type="GO" id="GO:0004497">
    <property type="term" value="F:monooxygenase activity"/>
    <property type="evidence" value="ECO:0007669"/>
    <property type="project" value="UniProtKB-KW"/>
</dbReference>
<dbReference type="STRING" id="158607.A0A2P5I9Z0"/>
<dbReference type="Proteomes" id="UP000094444">
    <property type="component" value="Unassembled WGS sequence"/>
</dbReference>
<evidence type="ECO:0000313" key="9">
    <source>
        <dbReference type="EMBL" id="POS79313.1"/>
    </source>
</evidence>
<comment type="similarity">
    <text evidence="2 7">Belongs to the cytochrome P450 family.</text>
</comment>
<keyword evidence="8" id="KW-0472">Membrane</keyword>
<keyword evidence="4 6" id="KW-0479">Metal-binding</keyword>
<comment type="caution">
    <text evidence="9">The sequence shown here is derived from an EMBL/GenBank/DDBJ whole genome shotgun (WGS) entry which is preliminary data.</text>
</comment>
<feature type="transmembrane region" description="Helical" evidence="8">
    <location>
        <begin position="12"/>
        <end position="35"/>
    </location>
</feature>
<feature type="binding site" description="axial binding residue" evidence="6">
    <location>
        <position position="290"/>
    </location>
    <ligand>
        <name>heme</name>
        <dbReference type="ChEBI" id="CHEBI:30413"/>
    </ligand>
    <ligandPart>
        <name>Fe</name>
        <dbReference type="ChEBI" id="CHEBI:18248"/>
    </ligandPart>
</feature>
<dbReference type="InterPro" id="IPR002401">
    <property type="entry name" value="Cyt_P450_E_grp-I"/>
</dbReference>
<reference evidence="9" key="1">
    <citation type="submission" date="2017-09" db="EMBL/GenBank/DDBJ databases">
        <title>Polyketide synthases of a Diaporthe helianthi virulent isolate.</title>
        <authorList>
            <person name="Baroncelli R."/>
        </authorList>
    </citation>
    <scope>NUCLEOTIDE SEQUENCE [LARGE SCALE GENOMIC DNA]</scope>
    <source>
        <strain evidence="9">7/96</strain>
    </source>
</reference>
<proteinExistence type="inferred from homology"/>
<keyword evidence="7" id="KW-0560">Oxidoreductase</keyword>
<evidence type="ECO:0000313" key="10">
    <source>
        <dbReference type="Proteomes" id="UP000094444"/>
    </source>
</evidence>
<evidence type="ECO:0000256" key="3">
    <source>
        <dbReference type="ARBA" id="ARBA00022617"/>
    </source>
</evidence>
<evidence type="ECO:0000256" key="1">
    <source>
        <dbReference type="ARBA" id="ARBA00001971"/>
    </source>
</evidence>
<dbReference type="SUPFAM" id="SSF48264">
    <property type="entry name" value="Cytochrome P450"/>
    <property type="match status" value="1"/>
</dbReference>
<evidence type="ECO:0000256" key="4">
    <source>
        <dbReference type="ARBA" id="ARBA00022723"/>
    </source>
</evidence>
<evidence type="ECO:0000256" key="6">
    <source>
        <dbReference type="PIRSR" id="PIRSR602401-1"/>
    </source>
</evidence>
<dbReference type="PANTHER" id="PTHR24305">
    <property type="entry name" value="CYTOCHROME P450"/>
    <property type="match status" value="1"/>
</dbReference>